<reference evidence="1" key="1">
    <citation type="journal article" date="2019" name="bioRxiv">
        <title>The Genome of the Zebra Mussel, Dreissena polymorpha: A Resource for Invasive Species Research.</title>
        <authorList>
            <person name="McCartney M.A."/>
            <person name="Auch B."/>
            <person name="Kono T."/>
            <person name="Mallez S."/>
            <person name="Zhang Y."/>
            <person name="Obille A."/>
            <person name="Becker A."/>
            <person name="Abrahante J.E."/>
            <person name="Garbe J."/>
            <person name="Badalamenti J.P."/>
            <person name="Herman A."/>
            <person name="Mangelson H."/>
            <person name="Liachko I."/>
            <person name="Sullivan S."/>
            <person name="Sone E.D."/>
            <person name="Koren S."/>
            <person name="Silverstein K.A.T."/>
            <person name="Beckman K.B."/>
            <person name="Gohl D.M."/>
        </authorList>
    </citation>
    <scope>NUCLEOTIDE SEQUENCE</scope>
    <source>
        <strain evidence="1">Duluth1</strain>
        <tissue evidence="1">Whole animal</tissue>
    </source>
</reference>
<sequence>MFGRHPRLAVDANLGLNTDDIDAKYKNEYARKLRELLASSYHKAKEIANRTAKVT</sequence>
<reference evidence="1" key="2">
    <citation type="submission" date="2020-11" db="EMBL/GenBank/DDBJ databases">
        <authorList>
            <person name="McCartney M.A."/>
            <person name="Auch B."/>
            <person name="Kono T."/>
            <person name="Mallez S."/>
            <person name="Becker A."/>
            <person name="Gohl D.M."/>
            <person name="Silverstein K.A.T."/>
            <person name="Koren S."/>
            <person name="Bechman K.B."/>
            <person name="Herman A."/>
            <person name="Abrahante J.E."/>
            <person name="Garbe J."/>
        </authorList>
    </citation>
    <scope>NUCLEOTIDE SEQUENCE</scope>
    <source>
        <strain evidence="1">Duluth1</strain>
        <tissue evidence="1">Whole animal</tissue>
    </source>
</reference>
<organism evidence="1 2">
    <name type="scientific">Dreissena polymorpha</name>
    <name type="common">Zebra mussel</name>
    <name type="synonym">Mytilus polymorpha</name>
    <dbReference type="NCBI Taxonomy" id="45954"/>
    <lineage>
        <taxon>Eukaryota</taxon>
        <taxon>Metazoa</taxon>
        <taxon>Spiralia</taxon>
        <taxon>Lophotrochozoa</taxon>
        <taxon>Mollusca</taxon>
        <taxon>Bivalvia</taxon>
        <taxon>Autobranchia</taxon>
        <taxon>Heteroconchia</taxon>
        <taxon>Euheterodonta</taxon>
        <taxon>Imparidentia</taxon>
        <taxon>Neoheterodontei</taxon>
        <taxon>Myida</taxon>
        <taxon>Dreissenoidea</taxon>
        <taxon>Dreissenidae</taxon>
        <taxon>Dreissena</taxon>
    </lineage>
</organism>
<dbReference type="AlphaFoldDB" id="A0A9D4QZD3"/>
<evidence type="ECO:0000313" key="1">
    <source>
        <dbReference type="EMBL" id="KAH3847635.1"/>
    </source>
</evidence>
<keyword evidence="2" id="KW-1185">Reference proteome</keyword>
<dbReference type="Proteomes" id="UP000828390">
    <property type="component" value="Unassembled WGS sequence"/>
</dbReference>
<name>A0A9D4QZD3_DREPO</name>
<proteinExistence type="predicted"/>
<protein>
    <submittedName>
        <fullName evidence="1">Uncharacterized protein</fullName>
    </submittedName>
</protein>
<dbReference type="EMBL" id="JAIWYP010000003">
    <property type="protein sequence ID" value="KAH3847635.1"/>
    <property type="molecule type" value="Genomic_DNA"/>
</dbReference>
<gene>
    <name evidence="1" type="ORF">DPMN_089964</name>
</gene>
<comment type="caution">
    <text evidence="1">The sequence shown here is derived from an EMBL/GenBank/DDBJ whole genome shotgun (WGS) entry which is preliminary data.</text>
</comment>
<evidence type="ECO:0000313" key="2">
    <source>
        <dbReference type="Proteomes" id="UP000828390"/>
    </source>
</evidence>
<accession>A0A9D4QZD3</accession>